<keyword evidence="2" id="KW-0479">Metal-binding</keyword>
<protein>
    <recommendedName>
        <fullName evidence="7">NodB homology domain-containing protein</fullName>
    </recommendedName>
</protein>
<dbReference type="GO" id="GO:0046872">
    <property type="term" value="F:metal ion binding"/>
    <property type="evidence" value="ECO:0007669"/>
    <property type="project" value="UniProtKB-KW"/>
</dbReference>
<gene>
    <name evidence="8" type="ORF">FOVG_15469</name>
</gene>
<dbReference type="SUPFAM" id="SSF88713">
    <property type="entry name" value="Glycoside hydrolase/deacetylase"/>
    <property type="match status" value="1"/>
</dbReference>
<dbReference type="Gene3D" id="3.20.20.370">
    <property type="entry name" value="Glycoside hydrolase/deacetylase"/>
    <property type="match status" value="1"/>
</dbReference>
<dbReference type="Proteomes" id="UP000030751">
    <property type="component" value="Unassembled WGS sequence"/>
</dbReference>
<dbReference type="InterPro" id="IPR011330">
    <property type="entry name" value="Glyco_hydro/deAcase_b/a-brl"/>
</dbReference>
<dbReference type="HOGENOM" id="CLU_021264_11_1_1"/>
<keyword evidence="6" id="KW-0170">Cobalt</keyword>
<dbReference type="PROSITE" id="PS51677">
    <property type="entry name" value="NODB"/>
    <property type="match status" value="1"/>
</dbReference>
<proteinExistence type="predicted"/>
<evidence type="ECO:0000256" key="3">
    <source>
        <dbReference type="ARBA" id="ARBA00022729"/>
    </source>
</evidence>
<dbReference type="PANTHER" id="PTHR46471:SF9">
    <property type="entry name" value="CHITIN DEACETYLASE"/>
    <property type="match status" value="1"/>
</dbReference>
<evidence type="ECO:0000256" key="5">
    <source>
        <dbReference type="ARBA" id="ARBA00023277"/>
    </source>
</evidence>
<evidence type="ECO:0000256" key="4">
    <source>
        <dbReference type="ARBA" id="ARBA00022801"/>
    </source>
</evidence>
<dbReference type="GO" id="GO:0016810">
    <property type="term" value="F:hydrolase activity, acting on carbon-nitrogen (but not peptide) bonds"/>
    <property type="evidence" value="ECO:0007669"/>
    <property type="project" value="InterPro"/>
</dbReference>
<dbReference type="EMBL" id="JH650986">
    <property type="protein sequence ID" value="EXA33402.1"/>
    <property type="molecule type" value="Genomic_DNA"/>
</dbReference>
<evidence type="ECO:0000256" key="1">
    <source>
        <dbReference type="ARBA" id="ARBA00001941"/>
    </source>
</evidence>
<evidence type="ECO:0000313" key="8">
    <source>
        <dbReference type="EMBL" id="EXA33402.1"/>
    </source>
</evidence>
<dbReference type="InterPro" id="IPR002509">
    <property type="entry name" value="NODB_dom"/>
</dbReference>
<organism evidence="8">
    <name type="scientific">Fusarium oxysporum f. sp. pisi HDV247</name>
    <dbReference type="NCBI Taxonomy" id="1080344"/>
    <lineage>
        <taxon>Eukaryota</taxon>
        <taxon>Fungi</taxon>
        <taxon>Dikarya</taxon>
        <taxon>Ascomycota</taxon>
        <taxon>Pezizomycotina</taxon>
        <taxon>Sordariomycetes</taxon>
        <taxon>Hypocreomycetidae</taxon>
        <taxon>Hypocreales</taxon>
        <taxon>Nectriaceae</taxon>
        <taxon>Fusarium</taxon>
        <taxon>Fusarium oxysporum species complex</taxon>
    </lineage>
</organism>
<dbReference type="PANTHER" id="PTHR46471">
    <property type="entry name" value="CHITIN DEACETYLASE"/>
    <property type="match status" value="1"/>
</dbReference>
<name>W9NTX9_FUSOX</name>
<sequence length="317" mass="34198">MQCCDLKRNSFGPAQMENLFAETIPRSSSLYKHSLAPTINIALSITSLSSLLYISFRTYSPTMKSFLKAAVSTFLLVGTVASAAIEDPVELFNRQAAGVVIRQCNRPGVLALAYDDGPGQYTSQLVDILNNAGAKATLFLTGTLYGCIYNQQAAIKKAYNSGHQIASHTWTHPQNFGSLSTDQLKQEMQKVEQALVNIIGKKPAYMRPPYLATGGNVLPTMQQLGYKVITDDVDSGDWNGQSAQQSLQKFQQAGAGGNGHIPLMHETYASTVQTLTPALINWAKQNNLKLVTVADCLGNAGGAYQSGTFNGNGQNFC</sequence>
<evidence type="ECO:0000259" key="7">
    <source>
        <dbReference type="PROSITE" id="PS51677"/>
    </source>
</evidence>
<evidence type="ECO:0000256" key="2">
    <source>
        <dbReference type="ARBA" id="ARBA00022723"/>
    </source>
</evidence>
<feature type="domain" description="NodB homology" evidence="7">
    <location>
        <begin position="108"/>
        <end position="291"/>
    </location>
</feature>
<accession>W9NTX9</accession>
<comment type="cofactor">
    <cofactor evidence="1">
        <name>Co(2+)</name>
        <dbReference type="ChEBI" id="CHEBI:48828"/>
    </cofactor>
</comment>
<evidence type="ECO:0000256" key="6">
    <source>
        <dbReference type="ARBA" id="ARBA00023285"/>
    </source>
</evidence>
<keyword evidence="5" id="KW-0119">Carbohydrate metabolism</keyword>
<reference evidence="8" key="2">
    <citation type="submission" date="2012-05" db="EMBL/GenBank/DDBJ databases">
        <title>Annotation of the Genome Sequence of Fusarium oxysporum HDV247.</title>
        <authorList>
            <consortium name="The Broad Institute Genomics Platform"/>
            <person name="Ma L.-J."/>
            <person name="Corby-Kistler H."/>
            <person name="Broz K."/>
            <person name="Gale L.R."/>
            <person name="Jonkers W."/>
            <person name="O'Donnell K."/>
            <person name="Ploetz R."/>
            <person name="Steinberg C."/>
            <person name="Schwartz D.C."/>
            <person name="VanEtten H."/>
            <person name="Zhou S."/>
            <person name="Young S.K."/>
            <person name="Zeng Q."/>
            <person name="Gargeya S."/>
            <person name="Fitzgerald M."/>
            <person name="Abouelleil A."/>
            <person name="Alvarado L."/>
            <person name="Chapman S.B."/>
            <person name="Gainer-Dewar J."/>
            <person name="Goldberg J."/>
            <person name="Griggs A."/>
            <person name="Gujja S."/>
            <person name="Hansen M."/>
            <person name="Howarth C."/>
            <person name="Imamovic A."/>
            <person name="Ireland A."/>
            <person name="Larimer J."/>
            <person name="McCowan C."/>
            <person name="Murphy C."/>
            <person name="Pearson M."/>
            <person name="Poon T.W."/>
            <person name="Priest M."/>
            <person name="Roberts A."/>
            <person name="Saif S."/>
            <person name="Shea T."/>
            <person name="Sykes S."/>
            <person name="Wortman J."/>
            <person name="Nusbaum C."/>
            <person name="Birren B."/>
        </authorList>
    </citation>
    <scope>NUCLEOTIDE SEQUENCE</scope>
    <source>
        <strain evidence="8">HDV247</strain>
    </source>
</reference>
<dbReference type="AlphaFoldDB" id="W9NTX9"/>
<dbReference type="GO" id="GO:0005975">
    <property type="term" value="P:carbohydrate metabolic process"/>
    <property type="evidence" value="ECO:0007669"/>
    <property type="project" value="InterPro"/>
</dbReference>
<keyword evidence="4" id="KW-0378">Hydrolase</keyword>
<dbReference type="Pfam" id="PF01522">
    <property type="entry name" value="Polysacc_deac_1"/>
    <property type="match status" value="1"/>
</dbReference>
<dbReference type="CDD" id="cd10951">
    <property type="entry name" value="CE4_ClCDA_like"/>
    <property type="match status" value="1"/>
</dbReference>
<reference evidence="8" key="1">
    <citation type="submission" date="2011-10" db="EMBL/GenBank/DDBJ databases">
        <title>The Genome Sequence of Fusarium oxysporum HDV247.</title>
        <authorList>
            <consortium name="The Broad Institute Genome Sequencing Platform"/>
            <person name="Ma L.-J."/>
            <person name="Gale L.R."/>
            <person name="Schwartz D.C."/>
            <person name="Zhou S."/>
            <person name="Corby-Kistler H."/>
            <person name="Young S.K."/>
            <person name="Zeng Q."/>
            <person name="Gargeya S."/>
            <person name="Fitzgerald M."/>
            <person name="Haas B."/>
            <person name="Abouelleil A."/>
            <person name="Alvarado L."/>
            <person name="Arachchi H.M."/>
            <person name="Berlin A."/>
            <person name="Brown A."/>
            <person name="Chapman S.B."/>
            <person name="Chen Z."/>
            <person name="Dunbar C."/>
            <person name="Freedman E."/>
            <person name="Gearin G."/>
            <person name="Goldberg J."/>
            <person name="Griggs A."/>
            <person name="Gujja S."/>
            <person name="Heiman D."/>
            <person name="Howarth C."/>
            <person name="Larson L."/>
            <person name="Lui A."/>
            <person name="MacDonald P.J.P."/>
            <person name="Montmayeur A."/>
            <person name="Murphy C."/>
            <person name="Neiman D."/>
            <person name="Pearson M."/>
            <person name="Priest M."/>
            <person name="Roberts A."/>
            <person name="Saif S."/>
            <person name="Shea T."/>
            <person name="Shenoy N."/>
            <person name="Sisk P."/>
            <person name="Stolte C."/>
            <person name="Sykes S."/>
            <person name="Wortman J."/>
            <person name="Nusbaum C."/>
            <person name="Birren B."/>
        </authorList>
    </citation>
    <scope>NUCLEOTIDE SEQUENCE [LARGE SCALE GENOMIC DNA]</scope>
    <source>
        <strain evidence="8">HDV247</strain>
    </source>
</reference>
<keyword evidence="3" id="KW-0732">Signal</keyword>
<dbReference type="OrthoDB" id="2125469at2759"/>